<dbReference type="AlphaFoldDB" id="A0A8H4AYT1"/>
<evidence type="ECO:0000259" key="14">
    <source>
        <dbReference type="PROSITE" id="PS50878"/>
    </source>
</evidence>
<evidence type="ECO:0000256" key="7">
    <source>
        <dbReference type="ARBA" id="ARBA00022723"/>
    </source>
</evidence>
<comment type="similarity">
    <text evidence="1 13">Belongs to the reverse transcriptase family. Telomerase subfamily.</text>
</comment>
<evidence type="ECO:0000256" key="9">
    <source>
        <dbReference type="ARBA" id="ARBA00022895"/>
    </source>
</evidence>
<name>A0A8H4AYT1_GIGMA</name>
<dbReference type="Proteomes" id="UP000439903">
    <property type="component" value="Unassembled WGS sequence"/>
</dbReference>
<evidence type="ECO:0000256" key="10">
    <source>
        <dbReference type="ARBA" id="ARBA00022918"/>
    </source>
</evidence>
<evidence type="ECO:0000256" key="12">
    <source>
        <dbReference type="ARBA" id="ARBA00048173"/>
    </source>
</evidence>
<comment type="caution">
    <text evidence="15">The sequence shown here is derived from an EMBL/GenBank/DDBJ whole genome shotgun (WGS) entry which is preliminary data.</text>
</comment>
<dbReference type="PRINTS" id="PR01365">
    <property type="entry name" value="TELOMERASERT"/>
</dbReference>
<dbReference type="InterPro" id="IPR021891">
    <property type="entry name" value="Telomerase_RBD"/>
</dbReference>
<comment type="catalytic activity">
    <reaction evidence="12 13">
        <text>DNA(n) + a 2'-deoxyribonucleoside 5'-triphosphate = DNA(n+1) + diphosphate</text>
        <dbReference type="Rhea" id="RHEA:22508"/>
        <dbReference type="Rhea" id="RHEA-COMP:17339"/>
        <dbReference type="Rhea" id="RHEA-COMP:17340"/>
        <dbReference type="ChEBI" id="CHEBI:33019"/>
        <dbReference type="ChEBI" id="CHEBI:61560"/>
        <dbReference type="ChEBI" id="CHEBI:173112"/>
        <dbReference type="EC" id="2.7.7.49"/>
    </reaction>
</comment>
<keyword evidence="8 13" id="KW-0460">Magnesium</keyword>
<dbReference type="EMBL" id="WTPW01000119">
    <property type="protein sequence ID" value="KAF0545612.1"/>
    <property type="molecule type" value="Genomic_DNA"/>
</dbReference>
<dbReference type="SMART" id="SM00975">
    <property type="entry name" value="Telomerase_RBD"/>
    <property type="match status" value="1"/>
</dbReference>
<keyword evidence="9 13" id="KW-0779">Telomere</keyword>
<feature type="domain" description="Reverse transcriptase" evidence="14">
    <location>
        <begin position="305"/>
        <end position="632"/>
    </location>
</feature>
<keyword evidence="4 13" id="KW-0158">Chromosome</keyword>
<dbReference type="GO" id="GO:0007004">
    <property type="term" value="P:telomere maintenance via telomerase"/>
    <property type="evidence" value="ECO:0007669"/>
    <property type="project" value="TreeGrafter"/>
</dbReference>
<dbReference type="Gene3D" id="1.10.132.70">
    <property type="match status" value="1"/>
</dbReference>
<dbReference type="Pfam" id="PF12009">
    <property type="entry name" value="Telomerase_RBD"/>
    <property type="match status" value="1"/>
</dbReference>
<dbReference type="PROSITE" id="PS50878">
    <property type="entry name" value="RT_POL"/>
    <property type="match status" value="1"/>
</dbReference>
<dbReference type="EC" id="2.7.7.49" evidence="2 13"/>
<keyword evidence="10 13" id="KW-0695">RNA-directed DNA polymerase</keyword>
<evidence type="ECO:0000313" key="15">
    <source>
        <dbReference type="EMBL" id="KAF0545612.1"/>
    </source>
</evidence>
<dbReference type="InterPro" id="IPR049139">
    <property type="entry name" value="TERT_C"/>
</dbReference>
<proteinExistence type="inferred from homology"/>
<evidence type="ECO:0000256" key="13">
    <source>
        <dbReference type="RuleBase" id="RU365061"/>
    </source>
</evidence>
<evidence type="ECO:0000256" key="4">
    <source>
        <dbReference type="ARBA" id="ARBA00022454"/>
    </source>
</evidence>
<evidence type="ECO:0000256" key="3">
    <source>
        <dbReference type="ARBA" id="ARBA00016182"/>
    </source>
</evidence>
<dbReference type="GO" id="GO:0003720">
    <property type="term" value="F:telomerase activity"/>
    <property type="evidence" value="ECO:0007669"/>
    <property type="project" value="InterPro"/>
</dbReference>
<dbReference type="InterPro" id="IPR043502">
    <property type="entry name" value="DNA/RNA_pol_sf"/>
</dbReference>
<dbReference type="Pfam" id="PF21399">
    <property type="entry name" value="TERT_C"/>
    <property type="match status" value="1"/>
</dbReference>
<reference evidence="15 16" key="1">
    <citation type="journal article" date="2019" name="Environ. Microbiol.">
        <title>At the nexus of three kingdoms: the genome of the mycorrhizal fungus Gigaspora margarita provides insights into plant, endobacterial and fungal interactions.</title>
        <authorList>
            <person name="Venice F."/>
            <person name="Ghignone S."/>
            <person name="Salvioli di Fossalunga A."/>
            <person name="Amselem J."/>
            <person name="Novero M."/>
            <person name="Xianan X."/>
            <person name="Sedzielewska Toro K."/>
            <person name="Morin E."/>
            <person name="Lipzen A."/>
            <person name="Grigoriev I.V."/>
            <person name="Henrissat B."/>
            <person name="Martin F.M."/>
            <person name="Bonfante P."/>
        </authorList>
    </citation>
    <scope>NUCLEOTIDE SEQUENCE [LARGE SCALE GENOMIC DNA]</scope>
    <source>
        <strain evidence="15 16">BEG34</strain>
    </source>
</reference>
<organism evidence="15 16">
    <name type="scientific">Gigaspora margarita</name>
    <dbReference type="NCBI Taxonomy" id="4874"/>
    <lineage>
        <taxon>Eukaryota</taxon>
        <taxon>Fungi</taxon>
        <taxon>Fungi incertae sedis</taxon>
        <taxon>Mucoromycota</taxon>
        <taxon>Glomeromycotina</taxon>
        <taxon>Glomeromycetes</taxon>
        <taxon>Diversisporales</taxon>
        <taxon>Gigasporaceae</taxon>
        <taxon>Gigaspora</taxon>
    </lineage>
</organism>
<dbReference type="Gene3D" id="1.10.357.90">
    <property type="match status" value="1"/>
</dbReference>
<evidence type="ECO:0000256" key="11">
    <source>
        <dbReference type="ARBA" id="ARBA00023242"/>
    </source>
</evidence>
<evidence type="ECO:0000313" key="16">
    <source>
        <dbReference type="Proteomes" id="UP000439903"/>
    </source>
</evidence>
<keyword evidence="5 13" id="KW-0808">Transferase</keyword>
<dbReference type="SUPFAM" id="SSF56672">
    <property type="entry name" value="DNA/RNA polymerases"/>
    <property type="match status" value="1"/>
</dbReference>
<comment type="function">
    <text evidence="13">Telomerase is a ribonucleoprotein enzyme essential for the replication of chromosome termini in most eukaryotes. It elongates telomeres. It is a reverse transcriptase that adds simple sequence repeats to chromosome ends by copying a template sequence within the RNA component of the enzyme.</text>
</comment>
<dbReference type="GO" id="GO:0042162">
    <property type="term" value="F:telomeric DNA binding"/>
    <property type="evidence" value="ECO:0007669"/>
    <property type="project" value="TreeGrafter"/>
</dbReference>
<dbReference type="GO" id="GO:0070034">
    <property type="term" value="F:telomerase RNA binding"/>
    <property type="evidence" value="ECO:0007669"/>
    <property type="project" value="TreeGrafter"/>
</dbReference>
<evidence type="ECO:0000256" key="2">
    <source>
        <dbReference type="ARBA" id="ARBA00012493"/>
    </source>
</evidence>
<gene>
    <name evidence="15" type="ORF">F8M41_002121</name>
</gene>
<keyword evidence="16" id="KW-1185">Reference proteome</keyword>
<dbReference type="PANTHER" id="PTHR12066:SF0">
    <property type="entry name" value="TELOMERASE REVERSE TRANSCRIPTASE"/>
    <property type="match status" value="1"/>
</dbReference>
<keyword evidence="7 13" id="KW-0479">Metal-binding</keyword>
<sequence>MANNREINSKSVRTPADLMFNKSRIFFHSAPHNANSVRFGLPKHHILNITEMSRDIVIQHIFPKQFGLCNVFDHDNNGQPSVQSLFQLYQNRVTEIQKFNANIPARFVQVLPMIDQMISYHKKCRYTSLLNSYCPVMMQNKLSASSTDDNSYIQDFNSSSNIYQVTTFVCAVLRQVIPEEFWGCNDNQQVIFEAVKKFISLRHYEELSLHYVLNKFKIKQCKWLFVEGNKNNKAEADKRSELLYEFIWWIFECFAIPLLQTSFYITTNAKYKNRVFYYRKDIWLRIEKYNVEFLPANTFEEVPKETEKQLLDNSILGYSTVRFLPKGSNGAMRRIINLSKVQNEAHGERKPKQSVNTILKDTFRVLTFEKDVQLSGQKSGGSVFSFNEIYERLKNFKQNLANNGYAQSKLYFAKVDIQCCFESIDQEQVLEIVKDVLRESDYAIHKYDVVCQKGSTVRSFYKYYSYSADDFPDFPKFARESTTKFPNSVFIDRIKESFLNKEDILDLLEKHIKCNLIKIGDKFYRQCVGISQGSVVSTLLCSFYYSKMEWDSFPFVKHDDGVMLRYLDDFLYISTDKEKVERFITAMHKGHPKYKCVVNREKSLTNLNIIINEEPIDILRNTLEFPWCGILIHTSTLNCKVDYTRYSFSCIADTLTVKTSKNPGEAFKRKMIDIVTKNCHPIYNDLSFNTRATVLLNIYQNFLLAAMKFHHHIKGLPLQGNLRNEDFEILVMHNAIRCAAAKVDFAYPDVFWLGMHAFDRILSRKQSYHRKLLEHLKSQLHSSPMNKARQLRTAADWNHSKVFDTIKY</sequence>
<dbReference type="Gene3D" id="3.30.70.2630">
    <property type="match status" value="1"/>
</dbReference>
<dbReference type="GO" id="GO:0046872">
    <property type="term" value="F:metal ion binding"/>
    <property type="evidence" value="ECO:0007669"/>
    <property type="project" value="UniProtKB-KW"/>
</dbReference>
<dbReference type="CDD" id="cd01648">
    <property type="entry name" value="TERT"/>
    <property type="match status" value="1"/>
</dbReference>
<evidence type="ECO:0000256" key="6">
    <source>
        <dbReference type="ARBA" id="ARBA00022695"/>
    </source>
</evidence>
<keyword evidence="11 13" id="KW-0539">Nucleus</keyword>
<evidence type="ECO:0000256" key="1">
    <source>
        <dbReference type="ARBA" id="ARBA00008001"/>
    </source>
</evidence>
<dbReference type="PANTHER" id="PTHR12066">
    <property type="entry name" value="TELOMERASE REVERSE TRANSCRIPTASE"/>
    <property type="match status" value="1"/>
</dbReference>
<accession>A0A8H4AYT1</accession>
<evidence type="ECO:0000256" key="5">
    <source>
        <dbReference type="ARBA" id="ARBA00022679"/>
    </source>
</evidence>
<evidence type="ECO:0000256" key="8">
    <source>
        <dbReference type="ARBA" id="ARBA00022842"/>
    </source>
</evidence>
<keyword evidence="6 13" id="KW-0548">Nucleotidyltransferase</keyword>
<dbReference type="InterPro" id="IPR000477">
    <property type="entry name" value="RT_dom"/>
</dbReference>
<dbReference type="InterPro" id="IPR003545">
    <property type="entry name" value="Telomerase_RT"/>
</dbReference>
<comment type="subcellular location">
    <subcellularLocation>
        <location evidence="13">Nucleus</location>
    </subcellularLocation>
    <subcellularLocation>
        <location evidence="13">Chromosome</location>
        <location evidence="13">Telomere</location>
    </subcellularLocation>
</comment>
<protein>
    <recommendedName>
        <fullName evidence="3 13">Telomerase reverse transcriptase</fullName>
        <ecNumber evidence="2 13">2.7.7.49</ecNumber>
    </recommendedName>
    <alternativeName>
        <fullName evidence="13">Telomerase catalytic subunit</fullName>
    </alternativeName>
</protein>
<dbReference type="GO" id="GO:0000333">
    <property type="term" value="C:telomerase catalytic core complex"/>
    <property type="evidence" value="ECO:0007669"/>
    <property type="project" value="TreeGrafter"/>
</dbReference>
<dbReference type="GO" id="GO:0000781">
    <property type="term" value="C:chromosome, telomeric region"/>
    <property type="evidence" value="ECO:0007669"/>
    <property type="project" value="UniProtKB-SubCell"/>
</dbReference>
<dbReference type="OrthoDB" id="289721at2759"/>